<sequence>MDKVVHFEIPADDLERAKKFYKTIFGWKMDTVEGMEYILIETMPVDENHMPEEPGAINGGMMKRQRPLTSPIITINVQNIDDALKNVKKMGGEVVKGKMPVADMGYTAYFKDTEGNIIGLWQNK</sequence>
<dbReference type="SUPFAM" id="SSF54593">
    <property type="entry name" value="Glyoxalase/Bleomycin resistance protein/Dihydroxybiphenyl dioxygenase"/>
    <property type="match status" value="1"/>
</dbReference>
<dbReference type="InterPro" id="IPR053863">
    <property type="entry name" value="Glyoxy/Ble-like_N"/>
</dbReference>
<feature type="domain" description="VOC" evidence="1">
    <location>
        <begin position="3"/>
        <end position="123"/>
    </location>
</feature>
<evidence type="ECO:0000313" key="3">
    <source>
        <dbReference type="Proteomes" id="UP000050360"/>
    </source>
</evidence>
<dbReference type="CDD" id="cd07247">
    <property type="entry name" value="SgaA_N_like"/>
    <property type="match status" value="1"/>
</dbReference>
<name>A0A0P8CKD7_9EURY</name>
<dbReference type="PROSITE" id="PS51819">
    <property type="entry name" value="VOC"/>
    <property type="match status" value="1"/>
</dbReference>
<comment type="caution">
    <text evidence="2">The sequence shown here is derived from an EMBL/GenBank/DDBJ whole genome shotgun (WGS) entry which is preliminary data.</text>
</comment>
<organism evidence="2 3">
    <name type="scientific">Candidatus Methanoperedens nitratireducens</name>
    <dbReference type="NCBI Taxonomy" id="1392998"/>
    <lineage>
        <taxon>Archaea</taxon>
        <taxon>Methanobacteriati</taxon>
        <taxon>Methanobacteriota</taxon>
        <taxon>Stenosarchaea group</taxon>
        <taxon>Methanomicrobia</taxon>
        <taxon>Methanosarcinales</taxon>
        <taxon>ANME-2 cluster</taxon>
        <taxon>Candidatus Methanoperedentaceae</taxon>
        <taxon>Candidatus Methanoperedens</taxon>
    </lineage>
</organism>
<dbReference type="InterPro" id="IPR029068">
    <property type="entry name" value="Glyas_Bleomycin-R_OHBP_Dase"/>
</dbReference>
<dbReference type="Pfam" id="PF22677">
    <property type="entry name" value="Ble-like_N"/>
    <property type="match status" value="1"/>
</dbReference>
<dbReference type="PATRIC" id="fig|1719120.3.peg.2069"/>
<evidence type="ECO:0000313" key="2">
    <source>
        <dbReference type="EMBL" id="KPQ43511.1"/>
    </source>
</evidence>
<reference evidence="2 3" key="1">
    <citation type="submission" date="2015-09" db="EMBL/GenBank/DDBJ databases">
        <title>A metagenomics-based metabolic model of nitrate-dependent anaerobic oxidation of methane by Methanoperedens-like archaea.</title>
        <authorList>
            <person name="Arshad A."/>
            <person name="Speth D.R."/>
            <person name="De Graaf R.M."/>
            <person name="Op Den Camp H.J."/>
            <person name="Jetten M.S."/>
            <person name="Welte C.U."/>
        </authorList>
    </citation>
    <scope>NUCLEOTIDE SEQUENCE [LARGE SCALE GENOMIC DNA]</scope>
</reference>
<dbReference type="InterPro" id="IPR037523">
    <property type="entry name" value="VOC_core"/>
</dbReference>
<gene>
    <name evidence="2" type="ORF">MPEBLZ_01893</name>
</gene>
<dbReference type="PANTHER" id="PTHR33993:SF2">
    <property type="entry name" value="VOC DOMAIN-CONTAINING PROTEIN"/>
    <property type="match status" value="1"/>
</dbReference>
<dbReference type="InterPro" id="IPR052164">
    <property type="entry name" value="Anthracycline_SecMetBiosynth"/>
</dbReference>
<dbReference type="Gene3D" id="3.10.180.10">
    <property type="entry name" value="2,3-Dihydroxybiphenyl 1,2-Dioxygenase, domain 1"/>
    <property type="match status" value="1"/>
</dbReference>
<dbReference type="EMBL" id="LKCM01000139">
    <property type="protein sequence ID" value="KPQ43511.1"/>
    <property type="molecule type" value="Genomic_DNA"/>
</dbReference>
<evidence type="ECO:0000259" key="1">
    <source>
        <dbReference type="PROSITE" id="PS51819"/>
    </source>
</evidence>
<dbReference type="Proteomes" id="UP000050360">
    <property type="component" value="Unassembled WGS sequence"/>
</dbReference>
<protein>
    <submittedName>
        <fullName evidence="2">Glyoxalase</fullName>
    </submittedName>
</protein>
<dbReference type="AlphaFoldDB" id="A0A0P8CKD7"/>
<dbReference type="PANTHER" id="PTHR33993">
    <property type="entry name" value="GLYOXALASE-RELATED"/>
    <property type="match status" value="1"/>
</dbReference>
<accession>A0A0P8CKD7</accession>
<proteinExistence type="predicted"/>